<gene>
    <name evidence="1" type="ORF">FNK824_LOCUS38036</name>
</gene>
<sequence>MMVTALRYVNNVPHLDILTGALLNADVFVVR</sequence>
<accession>A0A820DUP2</accession>
<feature type="non-terminal residue" evidence="1">
    <location>
        <position position="31"/>
    </location>
</feature>
<comment type="caution">
    <text evidence="1">The sequence shown here is derived from an EMBL/GenBank/DDBJ whole genome shotgun (WGS) entry which is preliminary data.</text>
</comment>
<dbReference type="EMBL" id="CAJOBE010020664">
    <property type="protein sequence ID" value="CAF4238181.1"/>
    <property type="molecule type" value="Genomic_DNA"/>
</dbReference>
<name>A0A820DUP2_9BILA</name>
<dbReference type="AlphaFoldDB" id="A0A820DUP2"/>
<proteinExistence type="predicted"/>
<dbReference type="Proteomes" id="UP000663874">
    <property type="component" value="Unassembled WGS sequence"/>
</dbReference>
<protein>
    <submittedName>
        <fullName evidence="1">Uncharacterized protein</fullName>
    </submittedName>
</protein>
<reference evidence="1" key="1">
    <citation type="submission" date="2021-02" db="EMBL/GenBank/DDBJ databases">
        <authorList>
            <person name="Nowell W R."/>
        </authorList>
    </citation>
    <scope>NUCLEOTIDE SEQUENCE</scope>
</reference>
<organism evidence="1 2">
    <name type="scientific">Rotaria sordida</name>
    <dbReference type="NCBI Taxonomy" id="392033"/>
    <lineage>
        <taxon>Eukaryota</taxon>
        <taxon>Metazoa</taxon>
        <taxon>Spiralia</taxon>
        <taxon>Gnathifera</taxon>
        <taxon>Rotifera</taxon>
        <taxon>Eurotatoria</taxon>
        <taxon>Bdelloidea</taxon>
        <taxon>Philodinida</taxon>
        <taxon>Philodinidae</taxon>
        <taxon>Rotaria</taxon>
    </lineage>
</organism>
<evidence type="ECO:0000313" key="2">
    <source>
        <dbReference type="Proteomes" id="UP000663874"/>
    </source>
</evidence>
<evidence type="ECO:0000313" key="1">
    <source>
        <dbReference type="EMBL" id="CAF4238181.1"/>
    </source>
</evidence>